<dbReference type="GeneTree" id="ENSGT00570000079216"/>
<name>K7EC54_ORNAN</name>
<reference evidence="1 2" key="1">
    <citation type="journal article" date="2008" name="Nature">
        <title>Genome analysis of the platypus reveals unique signatures of evolution.</title>
        <authorList>
            <person name="Warren W.C."/>
            <person name="Hillier L.W."/>
            <person name="Marshall Graves J.A."/>
            <person name="Birney E."/>
            <person name="Ponting C.P."/>
            <person name="Grutzner F."/>
            <person name="Belov K."/>
            <person name="Miller W."/>
            <person name="Clarke L."/>
            <person name="Chinwalla A.T."/>
            <person name="Yang S.P."/>
            <person name="Heger A."/>
            <person name="Locke D.P."/>
            <person name="Miethke P."/>
            <person name="Waters P.D."/>
            <person name="Veyrunes F."/>
            <person name="Fulton L."/>
            <person name="Fulton B."/>
            <person name="Graves T."/>
            <person name="Wallis J."/>
            <person name="Puente X.S."/>
            <person name="Lopez-Otin C."/>
            <person name="Ordonez G.R."/>
            <person name="Eichler E.E."/>
            <person name="Chen L."/>
            <person name="Cheng Z."/>
            <person name="Deakin J.E."/>
            <person name="Alsop A."/>
            <person name="Thompson K."/>
            <person name="Kirby P."/>
            <person name="Papenfuss A.T."/>
            <person name="Wakefield M.J."/>
            <person name="Olender T."/>
            <person name="Lancet D."/>
            <person name="Huttley G.A."/>
            <person name="Smit A.F."/>
            <person name="Pask A."/>
            <person name="Temple-Smith P."/>
            <person name="Batzer M.A."/>
            <person name="Walker J.A."/>
            <person name="Konkel M.K."/>
            <person name="Harris R.S."/>
            <person name="Whittington C.M."/>
            <person name="Wong E.S."/>
            <person name="Gemmell N.J."/>
            <person name="Buschiazzo E."/>
            <person name="Vargas Jentzsch I.M."/>
            <person name="Merkel A."/>
            <person name="Schmitz J."/>
            <person name="Zemann A."/>
            <person name="Churakov G."/>
            <person name="Kriegs J.O."/>
            <person name="Brosius J."/>
            <person name="Murchison E.P."/>
            <person name="Sachidanandam R."/>
            <person name="Smith C."/>
            <person name="Hannon G.J."/>
            <person name="Tsend-Ayush E."/>
            <person name="McMillan D."/>
            <person name="Attenborough R."/>
            <person name="Rens W."/>
            <person name="Ferguson-Smith M."/>
            <person name="Lefevre C.M."/>
            <person name="Sharp J.A."/>
            <person name="Nicholas K.R."/>
            <person name="Ray D.A."/>
            <person name="Kube M."/>
            <person name="Reinhardt R."/>
            <person name="Pringle T.H."/>
            <person name="Taylor J."/>
            <person name="Jones R.C."/>
            <person name="Nixon B."/>
            <person name="Dacheux J.L."/>
            <person name="Niwa H."/>
            <person name="Sekita Y."/>
            <person name="Huang X."/>
            <person name="Stark A."/>
            <person name="Kheradpour P."/>
            <person name="Kellis M."/>
            <person name="Flicek P."/>
            <person name="Chen Y."/>
            <person name="Webber C."/>
            <person name="Hardison R."/>
            <person name="Nelson J."/>
            <person name="Hallsworth-Pepin K."/>
            <person name="Delehaunty K."/>
            <person name="Markovic C."/>
            <person name="Minx P."/>
            <person name="Feng Y."/>
            <person name="Kremitzki C."/>
            <person name="Mitreva M."/>
            <person name="Glasscock J."/>
            <person name="Wylie T."/>
            <person name="Wohldmann P."/>
            <person name="Thiru P."/>
            <person name="Nhan M.N."/>
            <person name="Pohl C.S."/>
            <person name="Smith S.M."/>
            <person name="Hou S."/>
            <person name="Nefedov M."/>
            <person name="de Jong P.J."/>
            <person name="Renfree M.B."/>
            <person name="Mardis E.R."/>
            <person name="Wilson R.K."/>
        </authorList>
    </citation>
    <scope>NUCLEOTIDE SEQUENCE [LARGE SCALE GENOMIC DNA]</scope>
    <source>
        <strain evidence="1 2">Glennie</strain>
    </source>
</reference>
<evidence type="ECO:0000313" key="2">
    <source>
        <dbReference type="Proteomes" id="UP000002279"/>
    </source>
</evidence>
<dbReference type="InterPro" id="IPR057466">
    <property type="entry name" value="CFAP46_TPR"/>
</dbReference>
<dbReference type="Pfam" id="PF25439">
    <property type="entry name" value="TPR_CFAP46_N"/>
    <property type="match status" value="1"/>
</dbReference>
<accession>K7EC54</accession>
<dbReference type="OMA" id="REDACRY"/>
<dbReference type="PANTHER" id="PTHR15977:SF15">
    <property type="entry name" value="CILIA- AND FLAGELLA-ASSOCIATED PROTEIN 46"/>
    <property type="match status" value="1"/>
</dbReference>
<protein>
    <recommendedName>
        <fullName evidence="3">Cilia and flagella associated protein 46</fullName>
    </recommendedName>
</protein>
<organism evidence="1 2">
    <name type="scientific">Ornithorhynchus anatinus</name>
    <name type="common">Duckbill platypus</name>
    <dbReference type="NCBI Taxonomy" id="9258"/>
    <lineage>
        <taxon>Eukaryota</taxon>
        <taxon>Metazoa</taxon>
        <taxon>Chordata</taxon>
        <taxon>Craniata</taxon>
        <taxon>Vertebrata</taxon>
        <taxon>Euteleostomi</taxon>
        <taxon>Mammalia</taxon>
        <taxon>Monotremata</taxon>
        <taxon>Ornithorhynchidae</taxon>
        <taxon>Ornithorhynchus</taxon>
    </lineage>
</organism>
<keyword evidence="2" id="KW-1185">Reference proteome</keyword>
<dbReference type="Ensembl" id="ENSOANT00000040351.2">
    <property type="protein sequence ID" value="ENSOANP00000031111.2"/>
    <property type="gene ID" value="ENSOANG00000031751.2"/>
</dbReference>
<dbReference type="HOGENOM" id="CLU_1590247_0_0_1"/>
<dbReference type="GO" id="GO:0035082">
    <property type="term" value="P:axoneme assembly"/>
    <property type="evidence" value="ECO:0007669"/>
    <property type="project" value="InterPro"/>
</dbReference>
<dbReference type="InterPro" id="IPR039586">
    <property type="entry name" value="CFAP46"/>
</dbReference>
<sequence>LHPHLTDEVSEAQRNTESLKKAYEFIKAANEGKSALDSSESFSSDLYVLCAEQALQLGYPEISATCLQMYFKGNPPSNQFLGRAHLCEAQLHTPHSADNLEEFEKSVIHYMKAINFAKEDSRYYFLIYNASVLYWQMVRPFLKPGSRHFLIPSLSQIVAVLNEATKKDKEWTAELMLELLECFLDARKTAEAAEFSSTAAAYIKVNVPHKYPQLFSIMDPGRQIEIECLEYEFQVLKLGNKMKTYARSAVETLLNVIKSLDVVLPRAIRMGDPNLIQVVCATQWNLCLPLLQHNLRCNLRKSLTNIAEILEKIDSLMVEMRCQVHVEIAHIEEDEDRIEAAMDHLQKAMHLDDKGQYRDHLQMAFNRLGLCSLLYQSPERREDKAIKTIEQAKKARQKDSVRKKRALLVNAGLALAPDTFQIVLDSENEAKVSTGKSRSQISFLCAKAHHHTKSVEKAGGHLKRLGRENEKERIQIWADLAKVARKQGVWDVCRTASRFCLLYDDMIFKKTSRPTKVTSLIFGSVPSSIKWGLRL</sequence>
<dbReference type="GO" id="GO:0060294">
    <property type="term" value="P:cilium movement involved in cell motility"/>
    <property type="evidence" value="ECO:0007669"/>
    <property type="project" value="InterPro"/>
</dbReference>
<dbReference type="Bgee" id="ENSOANG00000031751">
    <property type="expression patterns" value="Expressed in ovary and 2 other cell types or tissues"/>
</dbReference>
<dbReference type="Proteomes" id="UP000002279">
    <property type="component" value="Chromosome 3"/>
</dbReference>
<dbReference type="eggNOG" id="ENOG502QS2Z">
    <property type="taxonomic scope" value="Eukaryota"/>
</dbReference>
<dbReference type="STRING" id="9258.ENSOANP00000031111"/>
<evidence type="ECO:0000313" key="1">
    <source>
        <dbReference type="Ensembl" id="ENSOANP00000031111.2"/>
    </source>
</evidence>
<reference evidence="1" key="2">
    <citation type="submission" date="2025-08" db="UniProtKB">
        <authorList>
            <consortium name="Ensembl"/>
        </authorList>
    </citation>
    <scope>IDENTIFICATION</scope>
    <source>
        <strain evidence="1">Glennie</strain>
    </source>
</reference>
<proteinExistence type="predicted"/>
<dbReference type="PANTHER" id="PTHR15977">
    <property type="entry name" value="CILIA- AND FLAGELLA-ASSOCIATED PROTEIN 46"/>
    <property type="match status" value="1"/>
</dbReference>
<evidence type="ECO:0008006" key="3">
    <source>
        <dbReference type="Google" id="ProtNLM"/>
    </source>
</evidence>
<reference evidence="1" key="3">
    <citation type="submission" date="2025-09" db="UniProtKB">
        <authorList>
            <consortium name="Ensembl"/>
        </authorList>
    </citation>
    <scope>IDENTIFICATION</scope>
    <source>
        <strain evidence="1">Glennie</strain>
    </source>
</reference>
<dbReference type="AlphaFoldDB" id="K7EC54"/>
<dbReference type="InParanoid" id="K7EC54"/>